<comment type="caution">
    <text evidence="1">The sequence shown here is derived from an EMBL/GenBank/DDBJ whole genome shotgun (WGS) entry which is preliminary data.</text>
</comment>
<organism evidence="1 2">
    <name type="scientific">Gilliamella apicola</name>
    <dbReference type="NCBI Taxonomy" id="1196095"/>
    <lineage>
        <taxon>Bacteria</taxon>
        <taxon>Pseudomonadati</taxon>
        <taxon>Pseudomonadota</taxon>
        <taxon>Gammaproteobacteria</taxon>
        <taxon>Orbales</taxon>
        <taxon>Orbaceae</taxon>
        <taxon>Gilliamella</taxon>
    </lineage>
</organism>
<dbReference type="AlphaFoldDB" id="A0A556RVW1"/>
<name>A0A556RVW1_9GAMM</name>
<reference evidence="1 2" key="1">
    <citation type="submission" date="2019-07" db="EMBL/GenBank/DDBJ databases">
        <title>Gilliamella genomes.</title>
        <authorList>
            <person name="Zheng H."/>
        </authorList>
    </citation>
    <scope>NUCLEOTIDE SEQUENCE [LARGE SCALE GENOMIC DNA]</scope>
    <source>
        <strain evidence="1 2">W8127</strain>
    </source>
</reference>
<dbReference type="Proteomes" id="UP000319483">
    <property type="component" value="Unassembled WGS sequence"/>
</dbReference>
<proteinExistence type="predicted"/>
<accession>A0A556RVW1</accession>
<dbReference type="RefSeq" id="WP_144093045.1">
    <property type="nucleotide sequence ID" value="NZ_VMHM01000018.1"/>
</dbReference>
<dbReference type="EMBL" id="VMHM01000018">
    <property type="protein sequence ID" value="TSJ93029.1"/>
    <property type="molecule type" value="Genomic_DNA"/>
</dbReference>
<sequence>MKKNVFGFIIQSNVSHKLSAPDVCCINLLIDPEDPYYHLLSHFTETNPVYFLTNKEALKIASYFMKSVTISQPFELYHVYKLLYESKILIVHVIMITALIKQSLLFHHYP</sequence>
<evidence type="ECO:0000313" key="2">
    <source>
        <dbReference type="Proteomes" id="UP000319483"/>
    </source>
</evidence>
<gene>
    <name evidence="1" type="ORF">FPQ15_12275</name>
</gene>
<evidence type="ECO:0000313" key="1">
    <source>
        <dbReference type="EMBL" id="TSJ93029.1"/>
    </source>
</evidence>
<protein>
    <submittedName>
        <fullName evidence="1">Uncharacterized protein</fullName>
    </submittedName>
</protein>